<accession>A0A553JJC9</accession>
<reference evidence="2" key="1">
    <citation type="submission" date="2019-07" db="EMBL/GenBank/DDBJ databases">
        <title>Shewanella sp. YLB-08 draft genomic sequence.</title>
        <authorList>
            <person name="Yu L."/>
        </authorList>
    </citation>
    <scope>NUCLEOTIDE SEQUENCE [LARGE SCALE GENOMIC DNA]</scope>
    <source>
        <strain evidence="2">JCM 20706</strain>
    </source>
</reference>
<dbReference type="AlphaFoldDB" id="A0A553JJC9"/>
<name>A0A553JJC9_SHEHA</name>
<proteinExistence type="predicted"/>
<dbReference type="Pfam" id="PF11140">
    <property type="entry name" value="DUF2913"/>
    <property type="match status" value="1"/>
</dbReference>
<gene>
    <name evidence="1" type="ORF">FN961_20015</name>
</gene>
<protein>
    <submittedName>
        <fullName evidence="1">DUF2913 family protein</fullName>
    </submittedName>
</protein>
<evidence type="ECO:0000313" key="2">
    <source>
        <dbReference type="Proteomes" id="UP000318126"/>
    </source>
</evidence>
<keyword evidence="2" id="KW-1185">Reference proteome</keyword>
<comment type="caution">
    <text evidence="1">The sequence shown here is derived from an EMBL/GenBank/DDBJ whole genome shotgun (WGS) entry which is preliminary data.</text>
</comment>
<dbReference type="RefSeq" id="WP_144041944.1">
    <property type="nucleotide sequence ID" value="NZ_BMPL01000030.1"/>
</dbReference>
<dbReference type="Proteomes" id="UP000318126">
    <property type="component" value="Unassembled WGS sequence"/>
</dbReference>
<evidence type="ECO:0000313" key="1">
    <source>
        <dbReference type="EMBL" id="TRY12535.1"/>
    </source>
</evidence>
<organism evidence="1 2">
    <name type="scientific">Shewanella hanedai</name>
    <name type="common">Alteromonas hanedai</name>
    <dbReference type="NCBI Taxonomy" id="25"/>
    <lineage>
        <taxon>Bacteria</taxon>
        <taxon>Pseudomonadati</taxon>
        <taxon>Pseudomonadota</taxon>
        <taxon>Gammaproteobacteria</taxon>
        <taxon>Alteromonadales</taxon>
        <taxon>Shewanellaceae</taxon>
        <taxon>Shewanella</taxon>
    </lineage>
</organism>
<dbReference type="EMBL" id="VKGK01000031">
    <property type="protein sequence ID" value="TRY12535.1"/>
    <property type="molecule type" value="Genomic_DNA"/>
</dbReference>
<sequence>MTEQTYNQALLELVQAGLAALEQRSANTSAINTTTAESHFLCSWMVQALKERRFAKLVADDLTHWISIARSMGAGAQLPLMFKRINTQYSAVVSSKHLGDALQAMLTELEQNDWLVILDAEVDTKLKLASDGRNSLIISAEQYQGRIKEHKIIKSITLYVRADEQLLAQAAAKHGLLVSQGDKKSSLIKHHKAYRVFPGNKQPALALLLD</sequence>
<dbReference type="OrthoDB" id="5814407at2"/>
<dbReference type="InterPro" id="IPR021316">
    <property type="entry name" value="DUF2913"/>
</dbReference>